<proteinExistence type="predicted"/>
<dbReference type="EMBL" id="BMFV01000024">
    <property type="protein sequence ID" value="GGH84949.1"/>
    <property type="molecule type" value="Genomic_DNA"/>
</dbReference>
<evidence type="ECO:0000313" key="2">
    <source>
        <dbReference type="EMBL" id="GGH84949.1"/>
    </source>
</evidence>
<protein>
    <submittedName>
        <fullName evidence="2">Uncharacterized protein</fullName>
    </submittedName>
</protein>
<feature type="compositionally biased region" description="Polar residues" evidence="1">
    <location>
        <begin position="43"/>
        <end position="54"/>
    </location>
</feature>
<sequence>MGCLFIITCILIPGTSKEHLNKDVQPIASKMPKRTFIEKPSINAPSTNEQTKSSIPEGGVQELPNTRLSDPVILSRLPYTHYEKSPQTNKDPR</sequence>
<name>A0A8J2ZYB1_9BACL</name>
<accession>A0A8J2ZYB1</accession>
<dbReference type="AlphaFoldDB" id="A0A8J2ZYB1"/>
<evidence type="ECO:0000313" key="3">
    <source>
        <dbReference type="Proteomes" id="UP000656813"/>
    </source>
</evidence>
<comment type="caution">
    <text evidence="2">The sequence shown here is derived from an EMBL/GenBank/DDBJ whole genome shotgun (WGS) entry which is preliminary data.</text>
</comment>
<evidence type="ECO:0000256" key="1">
    <source>
        <dbReference type="SAM" id="MobiDB-lite"/>
    </source>
</evidence>
<organism evidence="2 3">
    <name type="scientific">Pullulanibacillus pueri</name>
    <dbReference type="NCBI Taxonomy" id="1437324"/>
    <lineage>
        <taxon>Bacteria</taxon>
        <taxon>Bacillati</taxon>
        <taxon>Bacillota</taxon>
        <taxon>Bacilli</taxon>
        <taxon>Bacillales</taxon>
        <taxon>Sporolactobacillaceae</taxon>
        <taxon>Pullulanibacillus</taxon>
    </lineage>
</organism>
<keyword evidence="3" id="KW-1185">Reference proteome</keyword>
<dbReference type="Proteomes" id="UP000656813">
    <property type="component" value="Unassembled WGS sequence"/>
</dbReference>
<reference evidence="2" key="1">
    <citation type="journal article" date="2014" name="Int. J. Syst. Evol. Microbiol.">
        <title>Complete genome sequence of Corynebacterium casei LMG S-19264T (=DSM 44701T), isolated from a smear-ripened cheese.</title>
        <authorList>
            <consortium name="US DOE Joint Genome Institute (JGI-PGF)"/>
            <person name="Walter F."/>
            <person name="Albersmeier A."/>
            <person name="Kalinowski J."/>
            <person name="Ruckert C."/>
        </authorList>
    </citation>
    <scope>NUCLEOTIDE SEQUENCE</scope>
    <source>
        <strain evidence="2">CGMCC 1.12777</strain>
    </source>
</reference>
<feature type="region of interest" description="Disordered" evidence="1">
    <location>
        <begin position="31"/>
        <end position="93"/>
    </location>
</feature>
<reference evidence="2" key="2">
    <citation type="submission" date="2020-09" db="EMBL/GenBank/DDBJ databases">
        <authorList>
            <person name="Sun Q."/>
            <person name="Zhou Y."/>
        </authorList>
    </citation>
    <scope>NUCLEOTIDE SEQUENCE</scope>
    <source>
        <strain evidence="2">CGMCC 1.12777</strain>
    </source>
</reference>
<gene>
    <name evidence="2" type="ORF">GCM10007096_29200</name>
</gene>